<sequence length="399" mass="43756">MKEDIDTSDIGFAWPGSLRKFRRLVFAGLVKNAGKTTAFNAVNRYFARDALGITSFGFDGEDRDALYDAPKPPVRAYSGQLLLTAAGFLGERREPGVLSGESGRAFEIIESWGDHPQYGPWLIVRCLRDVSLRLAGPSSLPELTRGMKRLEALGAGRIHLDGALGRLTHLSLGSAGVILSTGAALGNSLREVVERTRLVLEYFRLPVTGESGLRSGVSRGAESRVNLLLPESQPRSLGLGGVQDAAEPALPAGVFGSSSAYQEGDRWHNLPGFLWARDLRALLPQDYEQLYLAGALTDRLYLELRKARRLPRTLLLDHPGQILLSAPLWHGLKARSISVRLSRRPNLVCLTLSPWHPRTPIATTELAAALRPHSHVPLVDVARELIWRPGFEPQGNRLI</sequence>
<dbReference type="EMBL" id="LR746496">
    <property type="protein sequence ID" value="CAA7601407.1"/>
    <property type="molecule type" value="Genomic_DNA"/>
</dbReference>
<proteinExistence type="predicted"/>
<name>A0A8S0XX15_9FIRM</name>
<dbReference type="Proteomes" id="UP001071230">
    <property type="component" value="Unassembled WGS sequence"/>
</dbReference>
<keyword evidence="3" id="KW-1185">Reference proteome</keyword>
<dbReference type="RefSeq" id="WP_240984940.1">
    <property type="nucleotide sequence ID" value="NZ_CDGJ01000096.1"/>
</dbReference>
<organism evidence="1">
    <name type="scientific">Acididesulfobacillus acetoxydans</name>
    <dbReference type="NCBI Taxonomy" id="1561005"/>
    <lineage>
        <taxon>Bacteria</taxon>
        <taxon>Bacillati</taxon>
        <taxon>Bacillota</taxon>
        <taxon>Clostridia</taxon>
        <taxon>Eubacteriales</taxon>
        <taxon>Peptococcaceae</taxon>
        <taxon>Acididesulfobacillus</taxon>
    </lineage>
</organism>
<evidence type="ECO:0000313" key="3">
    <source>
        <dbReference type="Proteomes" id="UP001071230"/>
    </source>
</evidence>
<reference evidence="1" key="2">
    <citation type="submission" date="2020-01" db="EMBL/GenBank/DDBJ databases">
        <authorList>
            <person name="Hornung B."/>
        </authorList>
    </citation>
    <scope>NUCLEOTIDE SEQUENCE</scope>
    <source>
        <strain evidence="1">PacBioINE</strain>
    </source>
</reference>
<dbReference type="AlphaFoldDB" id="A0A8S0XX15"/>
<gene>
    <name evidence="1" type="ORF">DEACI_2073</name>
    <name evidence="2" type="ORF">DEACI_3319</name>
</gene>
<dbReference type="KEGG" id="aacx:DEACI_2073"/>
<accession>A0A8S0XX15</accession>
<dbReference type="EMBL" id="CDGJ01000096">
    <property type="protein sequence ID" value="CEJ08838.1"/>
    <property type="molecule type" value="Genomic_DNA"/>
</dbReference>
<protein>
    <submittedName>
        <fullName evidence="1">Uncharacterized protein</fullName>
    </submittedName>
</protein>
<evidence type="ECO:0000313" key="1">
    <source>
        <dbReference type="EMBL" id="CAA7601407.1"/>
    </source>
</evidence>
<evidence type="ECO:0000313" key="2">
    <source>
        <dbReference type="EMBL" id="CEJ08838.1"/>
    </source>
</evidence>
<dbReference type="Proteomes" id="UP000836597">
    <property type="component" value="Chromosome"/>
</dbReference>
<reference evidence="2" key="1">
    <citation type="submission" date="2014-11" db="EMBL/GenBank/DDBJ databases">
        <authorList>
            <person name="Hornung B.V."/>
        </authorList>
    </citation>
    <scope>NUCLEOTIDE SEQUENCE</scope>
    <source>
        <strain evidence="2">INE</strain>
    </source>
</reference>